<evidence type="ECO:0000313" key="4">
    <source>
        <dbReference type="Proteomes" id="UP000659654"/>
    </source>
</evidence>
<reference evidence="2" key="2">
    <citation type="submission" date="2020-09" db="EMBL/GenBank/DDBJ databases">
        <authorList>
            <person name="Kikuchi T."/>
        </authorList>
    </citation>
    <scope>NUCLEOTIDE SEQUENCE</scope>
    <source>
        <strain evidence="2">Ka4C1</strain>
    </source>
</reference>
<protein>
    <submittedName>
        <fullName evidence="2">(pine wood nematode) hypothetical protein</fullName>
    </submittedName>
</protein>
<dbReference type="EMBL" id="CAJFCV020000004">
    <property type="protein sequence ID" value="CAG9117269.1"/>
    <property type="molecule type" value="Genomic_DNA"/>
</dbReference>
<keyword evidence="4" id="KW-1185">Reference proteome</keyword>
<feature type="transmembrane region" description="Helical" evidence="1">
    <location>
        <begin position="164"/>
        <end position="194"/>
    </location>
</feature>
<evidence type="ECO:0000313" key="3">
    <source>
        <dbReference type="Proteomes" id="UP000095284"/>
    </source>
</evidence>
<organism evidence="3 5">
    <name type="scientific">Bursaphelenchus xylophilus</name>
    <name type="common">Pinewood nematode worm</name>
    <name type="synonym">Aphelenchoides xylophilus</name>
    <dbReference type="NCBI Taxonomy" id="6326"/>
    <lineage>
        <taxon>Eukaryota</taxon>
        <taxon>Metazoa</taxon>
        <taxon>Ecdysozoa</taxon>
        <taxon>Nematoda</taxon>
        <taxon>Chromadorea</taxon>
        <taxon>Rhabditida</taxon>
        <taxon>Tylenchina</taxon>
        <taxon>Tylenchomorpha</taxon>
        <taxon>Aphelenchoidea</taxon>
        <taxon>Aphelenchoididae</taxon>
        <taxon>Bursaphelenchus</taxon>
    </lineage>
</organism>
<dbReference type="Proteomes" id="UP000659654">
    <property type="component" value="Unassembled WGS sequence"/>
</dbReference>
<keyword evidence="1" id="KW-0812">Transmembrane</keyword>
<feature type="transmembrane region" description="Helical" evidence="1">
    <location>
        <begin position="261"/>
        <end position="286"/>
    </location>
</feature>
<dbReference type="EMBL" id="CAJFDI010000004">
    <property type="protein sequence ID" value="CAD5227231.1"/>
    <property type="molecule type" value="Genomic_DNA"/>
</dbReference>
<name>A0A1I7S4P2_BURXY</name>
<gene>
    <name evidence="2" type="ORF">BXYJ_LOCUS9776</name>
</gene>
<keyword evidence="1" id="KW-0472">Membrane</keyword>
<feature type="transmembrane region" description="Helical" evidence="1">
    <location>
        <begin position="126"/>
        <end position="144"/>
    </location>
</feature>
<feature type="transmembrane region" description="Helical" evidence="1">
    <location>
        <begin position="6"/>
        <end position="30"/>
    </location>
</feature>
<dbReference type="WBParaSite" id="BXY_0797500.1">
    <property type="protein sequence ID" value="BXY_0797500.1"/>
    <property type="gene ID" value="BXY_0797500"/>
</dbReference>
<dbReference type="OrthoDB" id="10497511at2759"/>
<sequence>MDAHAILRLITVGEILFHIPTISLTIYLVILCNRLSTFSANFKLIITVVVLSQSVVTVLQPLELYVPSSIYSVEEGHVIPAVIFYTAAVIRTFVSGFFVLKYLLLAVERSVAFKQRGSYEDRGYGLAIKCLGTSSMLSILFILVKTFNFYNSSKGMTLDRRLRYIFLIQYDLFGFLWIYNVAALTTVIAGLMFLRLHMAVKQHKFAFSLSERYEIRRTKYVISYMRRLMSAFVVLLIVCATCLSYLFYLKYWLGYSEEDDLMKIFLTIINFSACVYNFVTTLYMVAEFPQLARAMHDKIPFIIPKGKDVTVAPRQMGAIKEAEEYFRQLTDAWK</sequence>
<evidence type="ECO:0000313" key="2">
    <source>
        <dbReference type="EMBL" id="CAD5227231.1"/>
    </source>
</evidence>
<accession>A0A1I7S4P2</accession>
<dbReference type="Proteomes" id="UP000582659">
    <property type="component" value="Unassembled WGS sequence"/>
</dbReference>
<dbReference type="AlphaFoldDB" id="A0A1I7S4P2"/>
<reference evidence="5" key="1">
    <citation type="submission" date="2016-11" db="UniProtKB">
        <authorList>
            <consortium name="WormBaseParasite"/>
        </authorList>
    </citation>
    <scope>IDENTIFICATION</scope>
</reference>
<feature type="transmembrane region" description="Helical" evidence="1">
    <location>
        <begin position="82"/>
        <end position="105"/>
    </location>
</feature>
<feature type="transmembrane region" description="Helical" evidence="1">
    <location>
        <begin position="228"/>
        <end position="249"/>
    </location>
</feature>
<evidence type="ECO:0000313" key="5">
    <source>
        <dbReference type="WBParaSite" id="BXY_0797500.1"/>
    </source>
</evidence>
<evidence type="ECO:0000256" key="1">
    <source>
        <dbReference type="SAM" id="Phobius"/>
    </source>
</evidence>
<dbReference type="Proteomes" id="UP000095284">
    <property type="component" value="Unplaced"/>
</dbReference>
<keyword evidence="1" id="KW-1133">Transmembrane helix</keyword>
<feature type="transmembrane region" description="Helical" evidence="1">
    <location>
        <begin position="42"/>
        <end position="62"/>
    </location>
</feature>
<proteinExistence type="predicted"/>